<evidence type="ECO:0000256" key="2">
    <source>
        <dbReference type="ARBA" id="ARBA00009175"/>
    </source>
</evidence>
<evidence type="ECO:0000256" key="3">
    <source>
        <dbReference type="ARBA" id="ARBA00022448"/>
    </source>
</evidence>
<keyword evidence="5" id="KW-0479">Metal-binding</keyword>
<evidence type="ECO:0000256" key="12">
    <source>
        <dbReference type="ARBA" id="ARBA00078141"/>
    </source>
</evidence>
<dbReference type="GO" id="GO:0005886">
    <property type="term" value="C:plasma membrane"/>
    <property type="evidence" value="ECO:0007669"/>
    <property type="project" value="UniProtKB-SubCell"/>
</dbReference>
<evidence type="ECO:0000256" key="9">
    <source>
        <dbReference type="ARBA" id="ARBA00056002"/>
    </source>
</evidence>
<evidence type="ECO:0000256" key="1">
    <source>
        <dbReference type="ARBA" id="ARBA00004236"/>
    </source>
</evidence>
<dbReference type="Gene3D" id="3.40.190.10">
    <property type="entry name" value="Periplasmic binding protein-like II"/>
    <property type="match status" value="1"/>
</dbReference>
<keyword evidence="14" id="KW-1185">Reference proteome</keyword>
<keyword evidence="3" id="KW-0813">Transport</keyword>
<comment type="function">
    <text evidence="9">Involved in the transport of molybdenum into the cell. Part of the binding-protein-dependent transport system ModABCD.</text>
</comment>
<dbReference type="GO" id="GO:0046872">
    <property type="term" value="F:metal ion binding"/>
    <property type="evidence" value="ECO:0007669"/>
    <property type="project" value="UniProtKB-KW"/>
</dbReference>
<evidence type="ECO:0000256" key="11">
    <source>
        <dbReference type="ARBA" id="ARBA00073171"/>
    </source>
</evidence>
<gene>
    <name evidence="13" type="primary">modA</name>
    <name evidence="13" type="ORF">ICL16_04360</name>
</gene>
<organism evidence="13 14">
    <name type="scientific">Iningainema tapete BLCC-T55</name>
    <dbReference type="NCBI Taxonomy" id="2748662"/>
    <lineage>
        <taxon>Bacteria</taxon>
        <taxon>Bacillati</taxon>
        <taxon>Cyanobacteriota</taxon>
        <taxon>Cyanophyceae</taxon>
        <taxon>Nostocales</taxon>
        <taxon>Scytonemataceae</taxon>
        <taxon>Iningainema tapete</taxon>
    </lineage>
</organism>
<dbReference type="PANTHER" id="PTHR30632">
    <property type="entry name" value="MOLYBDATE-BINDING PERIPLASMIC PROTEIN"/>
    <property type="match status" value="1"/>
</dbReference>
<evidence type="ECO:0000313" key="14">
    <source>
        <dbReference type="Proteomes" id="UP000629098"/>
    </source>
</evidence>
<dbReference type="RefSeq" id="WP_190825669.1">
    <property type="nucleotide sequence ID" value="NZ_CAWPPI010000021.1"/>
</dbReference>
<dbReference type="FunFam" id="3.40.190.10:FF:000030">
    <property type="entry name" value="Molybdate ABC transporter substrate-binding protein"/>
    <property type="match status" value="1"/>
</dbReference>
<evidence type="ECO:0000256" key="8">
    <source>
        <dbReference type="ARBA" id="ARBA00023245"/>
    </source>
</evidence>
<comment type="caution">
    <text evidence="13">The sequence shown here is derived from an EMBL/GenBank/DDBJ whole genome shotgun (WGS) entry which is preliminary data.</text>
</comment>
<evidence type="ECO:0000256" key="10">
    <source>
        <dbReference type="ARBA" id="ARBA00062515"/>
    </source>
</evidence>
<dbReference type="InterPro" id="IPR050682">
    <property type="entry name" value="ModA/WtpA"/>
</dbReference>
<dbReference type="EMBL" id="JACXAE010000021">
    <property type="protein sequence ID" value="MBD2771371.1"/>
    <property type="molecule type" value="Genomic_DNA"/>
</dbReference>
<dbReference type="InterPro" id="IPR005950">
    <property type="entry name" value="ModA"/>
</dbReference>
<comment type="subunit">
    <text evidence="10">The complex is composed of two ATP-binding proteins (ModC), two transmembrane proteins (ModB) and a solute-binding protein (ModA).</text>
</comment>
<dbReference type="PANTHER" id="PTHR30632:SF0">
    <property type="entry name" value="SULFATE-BINDING PROTEIN"/>
    <property type="match status" value="1"/>
</dbReference>
<dbReference type="GO" id="GO:0030973">
    <property type="term" value="F:molybdate ion binding"/>
    <property type="evidence" value="ECO:0007669"/>
    <property type="project" value="TreeGrafter"/>
</dbReference>
<sequence>MRRSIFNPASVVIVLLVVLNYRPIKAIAQEVPPPQTTNLNVFAASSLTNALQEIEPLYEQSRQNIDVNYNFAASGTLANQILQGAPADVFFSAAEREVQILEDANLLLPGTRRDVLNNRLAIVTPVNSTLSISSVQDLTNPEVSRVAVGTASTVPAGEYAQQLFNSSGINDQIQPKLVFGNNVREVPTHLDSPLLML</sequence>
<dbReference type="GO" id="GO:0015689">
    <property type="term" value="P:molybdate ion transport"/>
    <property type="evidence" value="ECO:0007669"/>
    <property type="project" value="InterPro"/>
</dbReference>
<name>A0A8J6XFW8_9CYAN</name>
<protein>
    <recommendedName>
        <fullName evidence="11">Molybdate-binding protein ModA</fullName>
    </recommendedName>
    <alternativeName>
        <fullName evidence="12">Molybdate/tungstate-binding protein ModA</fullName>
    </alternativeName>
</protein>
<keyword evidence="6" id="KW-0732">Signal</keyword>
<dbReference type="NCBIfam" id="TIGR01256">
    <property type="entry name" value="modA"/>
    <property type="match status" value="1"/>
</dbReference>
<dbReference type="AlphaFoldDB" id="A0A8J6XFW8"/>
<dbReference type="Pfam" id="PF13531">
    <property type="entry name" value="SBP_bac_11"/>
    <property type="match status" value="1"/>
</dbReference>
<comment type="similarity">
    <text evidence="2">Belongs to the bacterial solute-binding protein ModA family.</text>
</comment>
<keyword evidence="8" id="KW-0826">Tungsten</keyword>
<dbReference type="Proteomes" id="UP000629098">
    <property type="component" value="Unassembled WGS sequence"/>
</dbReference>
<keyword evidence="4" id="KW-1003">Cell membrane</keyword>
<dbReference type="SUPFAM" id="SSF53850">
    <property type="entry name" value="Periplasmic binding protein-like II"/>
    <property type="match status" value="1"/>
</dbReference>
<keyword evidence="7" id="KW-0472">Membrane</keyword>
<evidence type="ECO:0000256" key="6">
    <source>
        <dbReference type="ARBA" id="ARBA00022729"/>
    </source>
</evidence>
<evidence type="ECO:0000256" key="5">
    <source>
        <dbReference type="ARBA" id="ARBA00022723"/>
    </source>
</evidence>
<accession>A0A8J6XFW8</accession>
<evidence type="ECO:0000256" key="4">
    <source>
        <dbReference type="ARBA" id="ARBA00022475"/>
    </source>
</evidence>
<reference evidence="13" key="1">
    <citation type="submission" date="2020-09" db="EMBL/GenBank/DDBJ databases">
        <title>Iningainema tapete sp. nov. (Scytonemataceae, Cyanobacteria) from greenhouses in central Florida (USA) produces two types of nodularin with biosynthetic potential for microcystin-LR and anabaenopeptins.</title>
        <authorList>
            <person name="Berthold D.E."/>
            <person name="Lefler F.W."/>
            <person name="Huang I.-S."/>
            <person name="Abdulla H."/>
            <person name="Zimba P.V."/>
            <person name="Laughinghouse H.D. IV."/>
        </authorList>
    </citation>
    <scope>NUCLEOTIDE SEQUENCE</scope>
    <source>
        <strain evidence="13">BLCCT55</strain>
    </source>
</reference>
<evidence type="ECO:0000313" key="13">
    <source>
        <dbReference type="EMBL" id="MBD2771371.1"/>
    </source>
</evidence>
<comment type="subcellular location">
    <subcellularLocation>
        <location evidence="1">Cell membrane</location>
    </subcellularLocation>
</comment>
<proteinExistence type="inferred from homology"/>
<evidence type="ECO:0000256" key="7">
    <source>
        <dbReference type="ARBA" id="ARBA00023136"/>
    </source>
</evidence>